<dbReference type="Pfam" id="PF00593">
    <property type="entry name" value="TonB_dep_Rec_b-barrel"/>
    <property type="match status" value="1"/>
</dbReference>
<dbReference type="InterPro" id="IPR000531">
    <property type="entry name" value="Beta-barrel_TonB"/>
</dbReference>
<protein>
    <submittedName>
        <fullName evidence="12">TonB-dependent receptor</fullName>
    </submittedName>
</protein>
<dbReference type="SUPFAM" id="SSF49464">
    <property type="entry name" value="Carboxypeptidase regulatory domain-like"/>
    <property type="match status" value="1"/>
</dbReference>
<dbReference type="Pfam" id="PF13715">
    <property type="entry name" value="CarbopepD_reg_2"/>
    <property type="match status" value="1"/>
</dbReference>
<organism evidence="12 13">
    <name type="scientific">Chitinophaga dinghuensis</name>
    <dbReference type="NCBI Taxonomy" id="1539050"/>
    <lineage>
        <taxon>Bacteria</taxon>
        <taxon>Pseudomonadati</taxon>
        <taxon>Bacteroidota</taxon>
        <taxon>Chitinophagia</taxon>
        <taxon>Chitinophagales</taxon>
        <taxon>Chitinophagaceae</taxon>
        <taxon>Chitinophaga</taxon>
    </lineage>
</organism>
<evidence type="ECO:0000256" key="8">
    <source>
        <dbReference type="PROSITE-ProRule" id="PRU01360"/>
    </source>
</evidence>
<evidence type="ECO:0000256" key="1">
    <source>
        <dbReference type="ARBA" id="ARBA00004571"/>
    </source>
</evidence>
<dbReference type="Proteomes" id="UP000249819">
    <property type="component" value="Unassembled WGS sequence"/>
</dbReference>
<evidence type="ECO:0000256" key="6">
    <source>
        <dbReference type="ARBA" id="ARBA00023136"/>
    </source>
</evidence>
<comment type="similarity">
    <text evidence="8 9">Belongs to the TonB-dependent receptor family.</text>
</comment>
<gene>
    <name evidence="12" type="ORF">CLV59_10371</name>
</gene>
<dbReference type="Gene3D" id="2.60.40.1120">
    <property type="entry name" value="Carboxypeptidase-like, regulatory domain"/>
    <property type="match status" value="1"/>
</dbReference>
<accession>A0A327W518</accession>
<keyword evidence="6 8" id="KW-0472">Membrane</keyword>
<dbReference type="PANTHER" id="PTHR40980:SF4">
    <property type="entry name" value="TONB-DEPENDENT RECEPTOR-LIKE BETA-BARREL DOMAIN-CONTAINING PROTEIN"/>
    <property type="match status" value="1"/>
</dbReference>
<dbReference type="Pfam" id="PF07715">
    <property type="entry name" value="Plug"/>
    <property type="match status" value="1"/>
</dbReference>
<dbReference type="EMBL" id="QLMA01000003">
    <property type="protein sequence ID" value="RAJ83114.1"/>
    <property type="molecule type" value="Genomic_DNA"/>
</dbReference>
<reference evidence="12 13" key="1">
    <citation type="submission" date="2018-06" db="EMBL/GenBank/DDBJ databases">
        <title>Genomic Encyclopedia of Archaeal and Bacterial Type Strains, Phase II (KMG-II): from individual species to whole genera.</title>
        <authorList>
            <person name="Goeker M."/>
        </authorList>
    </citation>
    <scope>NUCLEOTIDE SEQUENCE [LARGE SCALE GENOMIC DNA]</scope>
    <source>
        <strain evidence="12 13">DSM 29821</strain>
    </source>
</reference>
<evidence type="ECO:0000313" key="13">
    <source>
        <dbReference type="Proteomes" id="UP000249819"/>
    </source>
</evidence>
<dbReference type="OrthoDB" id="9768470at2"/>
<dbReference type="PANTHER" id="PTHR40980">
    <property type="entry name" value="PLUG DOMAIN-CONTAINING PROTEIN"/>
    <property type="match status" value="1"/>
</dbReference>
<dbReference type="InterPro" id="IPR037066">
    <property type="entry name" value="Plug_dom_sf"/>
</dbReference>
<dbReference type="PROSITE" id="PS52016">
    <property type="entry name" value="TONB_DEPENDENT_REC_3"/>
    <property type="match status" value="1"/>
</dbReference>
<keyword evidence="3 8" id="KW-1134">Transmembrane beta strand</keyword>
<dbReference type="InterPro" id="IPR036942">
    <property type="entry name" value="Beta-barrel_TonB_sf"/>
</dbReference>
<dbReference type="Gene3D" id="2.170.130.10">
    <property type="entry name" value="TonB-dependent receptor, plug domain"/>
    <property type="match status" value="1"/>
</dbReference>
<evidence type="ECO:0000256" key="2">
    <source>
        <dbReference type="ARBA" id="ARBA00022448"/>
    </source>
</evidence>
<feature type="domain" description="TonB-dependent receptor-like beta-barrel" evidence="10">
    <location>
        <begin position="628"/>
        <end position="1073"/>
    </location>
</feature>
<dbReference type="InterPro" id="IPR012910">
    <property type="entry name" value="Plug_dom"/>
</dbReference>
<evidence type="ECO:0000256" key="7">
    <source>
        <dbReference type="ARBA" id="ARBA00023237"/>
    </source>
</evidence>
<keyword evidence="7 8" id="KW-0998">Cell outer membrane</keyword>
<keyword evidence="13" id="KW-1185">Reference proteome</keyword>
<evidence type="ECO:0000259" key="11">
    <source>
        <dbReference type="Pfam" id="PF07715"/>
    </source>
</evidence>
<comment type="caution">
    <text evidence="12">The sequence shown here is derived from an EMBL/GenBank/DDBJ whole genome shotgun (WGS) entry which is preliminary data.</text>
</comment>
<evidence type="ECO:0000256" key="5">
    <source>
        <dbReference type="ARBA" id="ARBA00023077"/>
    </source>
</evidence>
<keyword evidence="2 8" id="KW-0813">Transport</keyword>
<evidence type="ECO:0000259" key="10">
    <source>
        <dbReference type="Pfam" id="PF00593"/>
    </source>
</evidence>
<dbReference type="GO" id="GO:0009279">
    <property type="term" value="C:cell outer membrane"/>
    <property type="evidence" value="ECO:0007669"/>
    <property type="project" value="UniProtKB-SubCell"/>
</dbReference>
<sequence>MDKVRQTFAFLLPIKWRQLGWFLLLLISSQIMAQSPALNKPITIHATNTNLAAVIAELDKQSECSFSYDRASLAAVPLKNIQWNAVPLKTILEELNTSYGIKYQVTGQTIAVKLANPAKSITYGGIRGRIVDFETSTPLPGATIRLEGTTFGAVTDNKGFYQLNNIPTGNYSLVVTFIGYQQAVIANVQVSNGQNSARDVKMQTGSNLKEVQIASGPRKVRAVTHSTEQQLLEEIKNATGVVSGISNELISKTADRNAAEVVKRISGITVVDDRFIVVRGMNERYNLTYLNSNVAPSTELYSKAFAYDLLPSSVIDKILVYKSPVADLVGDYAGAAIKVSTKNAMPVRHFDAGIQFAARDGAAFSNIESYNGGKTDFLGFDDGTRKLPAFSPGIFESNRRNNNMAPHDWVNNMSPVLSTGKRYALPDMQVFGNYYNSWKLGSWRLFDLTSLTYTKETVAYDVYRQTGNTYALALSDDIGQSDGYGNKIGHGPQSTETGKINLLENLTLRFNDRHQIAFMNFFVNDGKRFTSVYTSAGNAAPSEYRSQYNTYKEDMVLSFQQRMLYSGNLNGAHQLGKDKQHTINWNLGFTHDLQNVPDQRIIHFVSSLPARADSGTWMPGGSNFDFATTKQGMMARLYIRNLEQVYNGSADYSVTVNKNLSLKTGAYMLFKVRQVGRRFFRVNRAGLQPEELYVMQSTNDYLKWNSGYNYNDPNLLQYQPKDLSHVWSNKYFPDDGTGLAVYDLTSPTDAYVASEQYNAFYAMGDWKTAKEKFTVNAGLRLEYDRQKLAGARNMGYGEGAIESVDVDHKKTILLPSVNLNYRPNQQFVVRAGYGRTVNRPDFRELTPYGDFDFQRNEEIKGNPRIVTAVIDNIDLRAELYPHNKNEVLNIGVFYKHLQHPIEKMREDVTNTEYKDGWNYSSIFYDNAVSAQVMGAEAEIKKSLSFIPGNVFRQLSVVLNGTYIHSTTERRKVHNDYSSDTAHTDGGPLQGQAPYIVNAGLFYENVATGTKASFVYNFNGPSIYAKSVRTINDSTLTDRHTRPDLLQLGTHLLDFSLTQRIIKSLQVKFSIQNLLDQSYRLVEDQNFDHRYNKEEPVTRADNKVFYKGDNIYTKYKPGRYFLLQFTYSF</sequence>
<keyword evidence="12" id="KW-0675">Receptor</keyword>
<comment type="subcellular location">
    <subcellularLocation>
        <location evidence="1 8">Cell outer membrane</location>
        <topology evidence="1 8">Multi-pass membrane protein</topology>
    </subcellularLocation>
</comment>
<dbReference type="InterPro" id="IPR039426">
    <property type="entry name" value="TonB-dep_rcpt-like"/>
</dbReference>
<evidence type="ECO:0000256" key="4">
    <source>
        <dbReference type="ARBA" id="ARBA00022692"/>
    </source>
</evidence>
<name>A0A327W518_9BACT</name>
<dbReference type="RefSeq" id="WP_111591779.1">
    <property type="nucleotide sequence ID" value="NZ_QLMA01000003.1"/>
</dbReference>
<evidence type="ECO:0000256" key="3">
    <source>
        <dbReference type="ARBA" id="ARBA00022452"/>
    </source>
</evidence>
<dbReference type="AlphaFoldDB" id="A0A327W518"/>
<dbReference type="Gene3D" id="2.40.170.20">
    <property type="entry name" value="TonB-dependent receptor, beta-barrel domain"/>
    <property type="match status" value="1"/>
</dbReference>
<keyword evidence="4 8" id="KW-0812">Transmembrane</keyword>
<evidence type="ECO:0000313" key="12">
    <source>
        <dbReference type="EMBL" id="RAJ83114.1"/>
    </source>
</evidence>
<proteinExistence type="inferred from homology"/>
<dbReference type="InterPro" id="IPR008969">
    <property type="entry name" value="CarboxyPept-like_regulatory"/>
</dbReference>
<keyword evidence="5 9" id="KW-0798">TonB box</keyword>
<evidence type="ECO:0000256" key="9">
    <source>
        <dbReference type="RuleBase" id="RU003357"/>
    </source>
</evidence>
<dbReference type="SUPFAM" id="SSF56935">
    <property type="entry name" value="Porins"/>
    <property type="match status" value="1"/>
</dbReference>
<feature type="domain" description="TonB-dependent receptor plug" evidence="11">
    <location>
        <begin position="236"/>
        <end position="333"/>
    </location>
</feature>